<name>A0A7W7H2Q8_9ACTN</name>
<dbReference type="PIRSF" id="PIRSF003097">
    <property type="entry name" value="FtsX"/>
    <property type="match status" value="1"/>
</dbReference>
<evidence type="ECO:0000313" key="14">
    <source>
        <dbReference type="EMBL" id="MBB4742911.1"/>
    </source>
</evidence>
<dbReference type="PANTHER" id="PTHR47755:SF1">
    <property type="entry name" value="CELL DIVISION PROTEIN FTSX"/>
    <property type="match status" value="1"/>
</dbReference>
<dbReference type="EMBL" id="JACHNB010000001">
    <property type="protein sequence ID" value="MBB4742911.1"/>
    <property type="molecule type" value="Genomic_DNA"/>
</dbReference>
<comment type="subcellular location">
    <subcellularLocation>
        <location evidence="1">Cell membrane</location>
        <topology evidence="1">Multi-pass membrane protein</topology>
    </subcellularLocation>
</comment>
<dbReference type="RefSeq" id="WP_185043212.1">
    <property type="nucleotide sequence ID" value="NZ_BAABFG010000005.1"/>
</dbReference>
<comment type="similarity">
    <text evidence="2 10">Belongs to the ABC-4 integral membrane protein family. FtsX subfamily.</text>
</comment>
<keyword evidence="6 11" id="KW-0812">Transmembrane</keyword>
<evidence type="ECO:0000256" key="6">
    <source>
        <dbReference type="ARBA" id="ARBA00022692"/>
    </source>
</evidence>
<dbReference type="GO" id="GO:0005886">
    <property type="term" value="C:plasma membrane"/>
    <property type="evidence" value="ECO:0007669"/>
    <property type="project" value="UniProtKB-SubCell"/>
</dbReference>
<dbReference type="InterPro" id="IPR040690">
    <property type="entry name" value="FtsX_ECD"/>
</dbReference>
<evidence type="ECO:0000256" key="1">
    <source>
        <dbReference type="ARBA" id="ARBA00004651"/>
    </source>
</evidence>
<comment type="caution">
    <text evidence="14">The sequence shown here is derived from an EMBL/GenBank/DDBJ whole genome shotgun (WGS) entry which is preliminary data.</text>
</comment>
<feature type="transmembrane region" description="Helical" evidence="11">
    <location>
        <begin position="167"/>
        <end position="188"/>
    </location>
</feature>
<organism evidence="14 15">
    <name type="scientific">Actinoplanes octamycinicus</name>
    <dbReference type="NCBI Taxonomy" id="135948"/>
    <lineage>
        <taxon>Bacteria</taxon>
        <taxon>Bacillati</taxon>
        <taxon>Actinomycetota</taxon>
        <taxon>Actinomycetes</taxon>
        <taxon>Micromonosporales</taxon>
        <taxon>Micromonosporaceae</taxon>
        <taxon>Actinoplanes</taxon>
    </lineage>
</organism>
<dbReference type="Pfam" id="PF02687">
    <property type="entry name" value="FtsX"/>
    <property type="match status" value="1"/>
</dbReference>
<evidence type="ECO:0000256" key="8">
    <source>
        <dbReference type="ARBA" id="ARBA00023136"/>
    </source>
</evidence>
<feature type="transmembrane region" description="Helical" evidence="11">
    <location>
        <begin position="260"/>
        <end position="282"/>
    </location>
</feature>
<evidence type="ECO:0000256" key="4">
    <source>
        <dbReference type="ARBA" id="ARBA00022475"/>
    </source>
</evidence>
<proteinExistence type="inferred from homology"/>
<evidence type="ECO:0000256" key="11">
    <source>
        <dbReference type="SAM" id="Phobius"/>
    </source>
</evidence>
<dbReference type="AlphaFoldDB" id="A0A7W7H2Q8"/>
<evidence type="ECO:0000313" key="15">
    <source>
        <dbReference type="Proteomes" id="UP000546162"/>
    </source>
</evidence>
<dbReference type="PANTHER" id="PTHR47755">
    <property type="entry name" value="CELL DIVISION PROTEIN FTSX"/>
    <property type="match status" value="1"/>
</dbReference>
<evidence type="ECO:0000256" key="3">
    <source>
        <dbReference type="ARBA" id="ARBA00021907"/>
    </source>
</evidence>
<keyword evidence="4 10" id="KW-1003">Cell membrane</keyword>
<evidence type="ECO:0000256" key="5">
    <source>
        <dbReference type="ARBA" id="ARBA00022618"/>
    </source>
</evidence>
<evidence type="ECO:0000256" key="10">
    <source>
        <dbReference type="PIRNR" id="PIRNR003097"/>
    </source>
</evidence>
<feature type="domain" description="ABC3 transporter permease C-terminal" evidence="12">
    <location>
        <begin position="169"/>
        <end position="279"/>
    </location>
</feature>
<dbReference type="InterPro" id="IPR003838">
    <property type="entry name" value="ABC3_permease_C"/>
</dbReference>
<evidence type="ECO:0000256" key="2">
    <source>
        <dbReference type="ARBA" id="ARBA00007379"/>
    </source>
</evidence>
<feature type="domain" description="FtsX extracellular" evidence="13">
    <location>
        <begin position="57"/>
        <end position="146"/>
    </location>
</feature>
<keyword evidence="9 10" id="KW-0131">Cell cycle</keyword>
<feature type="transmembrane region" description="Helical" evidence="11">
    <location>
        <begin position="208"/>
        <end position="233"/>
    </location>
</feature>
<keyword evidence="7 11" id="KW-1133">Transmembrane helix</keyword>
<evidence type="ECO:0000256" key="7">
    <source>
        <dbReference type="ARBA" id="ARBA00022989"/>
    </source>
</evidence>
<protein>
    <recommendedName>
        <fullName evidence="3 10">Cell division protein FtsX</fullName>
    </recommendedName>
</protein>
<keyword evidence="8 10" id="KW-0472">Membrane</keyword>
<sequence>MRWQYLFTETVRFLRRHLLLSFAALATATVALTLLAGSLATYLEVDAMRGAHRHTDVTIQLTPDVRDDQRTAVAAALQSNPAVAAVRFESNQEALRRLQNQWGDSPELVDAARRQLTDSFQVQLTTSGQYDALTTQLGNRAGIQQVIDQRNDVAQATAHLTAIRTGALVTALLMAVAAAFLIGTMSRATAHVRQDEFAIMRLVGASNWYVRAPFVLGSAVIGMIAALLGLTALEMGKSLLQNSYTGEFALLLVPLPDNSVLILALVTGVTGAALTGTMSLIATRPPRRSHDAILG</sequence>
<dbReference type="Pfam" id="PF18075">
    <property type="entry name" value="FtsX_ECD"/>
    <property type="match status" value="1"/>
</dbReference>
<dbReference type="Gene3D" id="3.30.70.3040">
    <property type="match status" value="1"/>
</dbReference>
<evidence type="ECO:0000259" key="13">
    <source>
        <dbReference type="Pfam" id="PF18075"/>
    </source>
</evidence>
<dbReference type="Proteomes" id="UP000546162">
    <property type="component" value="Unassembled WGS sequence"/>
</dbReference>
<keyword evidence="15" id="KW-1185">Reference proteome</keyword>
<dbReference type="InterPro" id="IPR004513">
    <property type="entry name" value="FtsX"/>
</dbReference>
<dbReference type="GO" id="GO:0051301">
    <property type="term" value="P:cell division"/>
    <property type="evidence" value="ECO:0007669"/>
    <property type="project" value="UniProtKB-KW"/>
</dbReference>
<accession>A0A7W7H2Q8</accession>
<evidence type="ECO:0000256" key="9">
    <source>
        <dbReference type="ARBA" id="ARBA00023306"/>
    </source>
</evidence>
<gene>
    <name evidence="14" type="ORF">BJY16_006370</name>
</gene>
<evidence type="ECO:0000259" key="12">
    <source>
        <dbReference type="Pfam" id="PF02687"/>
    </source>
</evidence>
<reference evidence="14 15" key="1">
    <citation type="submission" date="2020-08" db="EMBL/GenBank/DDBJ databases">
        <title>Sequencing the genomes of 1000 actinobacteria strains.</title>
        <authorList>
            <person name="Klenk H.-P."/>
        </authorList>
    </citation>
    <scope>NUCLEOTIDE SEQUENCE [LARGE SCALE GENOMIC DNA]</scope>
    <source>
        <strain evidence="14 15">DSM 45809</strain>
    </source>
</reference>
<keyword evidence="5 10" id="KW-0132">Cell division</keyword>